<dbReference type="Proteomes" id="UP000806522">
    <property type="component" value="Unassembled WGS sequence"/>
</dbReference>
<dbReference type="AlphaFoldDB" id="A0A9D5S8V0"/>
<evidence type="ECO:0000313" key="1">
    <source>
        <dbReference type="EMBL" id="MBE6272253.1"/>
    </source>
</evidence>
<reference evidence="1" key="1">
    <citation type="submission" date="2019-04" db="EMBL/GenBank/DDBJ databases">
        <title>Evolution of Biomass-Degrading Anaerobic Consortia Revealed by Metagenomics.</title>
        <authorList>
            <person name="Peng X."/>
        </authorList>
    </citation>
    <scope>NUCLEOTIDE SEQUENCE</scope>
    <source>
        <strain evidence="1">SIG140</strain>
    </source>
</reference>
<sequence length="130" mass="15059">MHYWMRFLLVQSVLLLAVIANWQSSDGLQQHLTSKPESAVMAPRQHTHHDAVITDATQLYRICTSRQQRIVPTQSSQPERLSYSLSAFSLRHSVKPFKSIYDSRTRLETSPFCVSASRDYYVIALRHIIR</sequence>
<evidence type="ECO:0000313" key="2">
    <source>
        <dbReference type="Proteomes" id="UP000806522"/>
    </source>
</evidence>
<comment type="caution">
    <text evidence="1">The sequence shown here is derived from an EMBL/GenBank/DDBJ whole genome shotgun (WGS) entry which is preliminary data.</text>
</comment>
<dbReference type="EMBL" id="SUYC01000031">
    <property type="protein sequence ID" value="MBE6272253.1"/>
    <property type="molecule type" value="Genomic_DNA"/>
</dbReference>
<proteinExistence type="predicted"/>
<protein>
    <submittedName>
        <fullName evidence="1">Uncharacterized protein</fullName>
    </submittedName>
</protein>
<organism evidence="1 2">
    <name type="scientific">Xylanibacter ruminicola</name>
    <name type="common">Prevotella ruminicola</name>
    <dbReference type="NCBI Taxonomy" id="839"/>
    <lineage>
        <taxon>Bacteria</taxon>
        <taxon>Pseudomonadati</taxon>
        <taxon>Bacteroidota</taxon>
        <taxon>Bacteroidia</taxon>
        <taxon>Bacteroidales</taxon>
        <taxon>Prevotellaceae</taxon>
        <taxon>Xylanibacter</taxon>
    </lineage>
</organism>
<gene>
    <name evidence="1" type="ORF">E7101_15130</name>
</gene>
<accession>A0A9D5S8V0</accession>
<name>A0A9D5S8V0_XYLRU</name>